<reference evidence="1 2" key="1">
    <citation type="submission" date="2024-01" db="EMBL/GenBank/DDBJ databases">
        <title>The genomes of 5 underutilized Papilionoideae crops provide insights into root nodulation and disease resistanc.</title>
        <authorList>
            <person name="Yuan L."/>
        </authorList>
    </citation>
    <scope>NUCLEOTIDE SEQUENCE [LARGE SCALE GENOMIC DNA]</scope>
    <source>
        <strain evidence="1">ZHUSHIDOU_FW_LH</strain>
        <tissue evidence="1">Leaf</tissue>
    </source>
</reference>
<organism evidence="1 2">
    <name type="scientific">Crotalaria pallida</name>
    <name type="common">Smooth rattlebox</name>
    <name type="synonym">Crotalaria striata</name>
    <dbReference type="NCBI Taxonomy" id="3830"/>
    <lineage>
        <taxon>Eukaryota</taxon>
        <taxon>Viridiplantae</taxon>
        <taxon>Streptophyta</taxon>
        <taxon>Embryophyta</taxon>
        <taxon>Tracheophyta</taxon>
        <taxon>Spermatophyta</taxon>
        <taxon>Magnoliopsida</taxon>
        <taxon>eudicotyledons</taxon>
        <taxon>Gunneridae</taxon>
        <taxon>Pentapetalae</taxon>
        <taxon>rosids</taxon>
        <taxon>fabids</taxon>
        <taxon>Fabales</taxon>
        <taxon>Fabaceae</taxon>
        <taxon>Papilionoideae</taxon>
        <taxon>50 kb inversion clade</taxon>
        <taxon>genistoids sensu lato</taxon>
        <taxon>core genistoids</taxon>
        <taxon>Crotalarieae</taxon>
        <taxon>Crotalaria</taxon>
    </lineage>
</organism>
<comment type="caution">
    <text evidence="1">The sequence shown here is derived from an EMBL/GenBank/DDBJ whole genome shotgun (WGS) entry which is preliminary data.</text>
</comment>
<dbReference type="AlphaFoldDB" id="A0AAN9EF02"/>
<sequence length="98" mass="11174">MCLSLVQAVLTSNLEHCSSSVKSVSTLYTVERWYLLVLISCISWNSYSRYTHVIIQAALLPTLQCRRHRYIAKPVKLSLKHGQNYRAYSVTVKGITNV</sequence>
<accession>A0AAN9EF02</accession>
<name>A0AAN9EF02_CROPI</name>
<gene>
    <name evidence="1" type="ORF">RIF29_29433</name>
</gene>
<protein>
    <submittedName>
        <fullName evidence="1">Uncharacterized protein</fullName>
    </submittedName>
</protein>
<keyword evidence="2" id="KW-1185">Reference proteome</keyword>
<dbReference type="Proteomes" id="UP001372338">
    <property type="component" value="Unassembled WGS sequence"/>
</dbReference>
<evidence type="ECO:0000313" key="2">
    <source>
        <dbReference type="Proteomes" id="UP001372338"/>
    </source>
</evidence>
<dbReference type="EMBL" id="JAYWIO010000006">
    <property type="protein sequence ID" value="KAK7256003.1"/>
    <property type="molecule type" value="Genomic_DNA"/>
</dbReference>
<proteinExistence type="predicted"/>
<evidence type="ECO:0000313" key="1">
    <source>
        <dbReference type="EMBL" id="KAK7256003.1"/>
    </source>
</evidence>